<protein>
    <submittedName>
        <fullName evidence="1">Uncharacterized protein</fullName>
    </submittedName>
</protein>
<keyword evidence="2" id="KW-1185">Reference proteome</keyword>
<dbReference type="Proteomes" id="UP001162483">
    <property type="component" value="Unassembled WGS sequence"/>
</dbReference>
<organism evidence="1 2">
    <name type="scientific">Staurois parvus</name>
    <dbReference type="NCBI Taxonomy" id="386267"/>
    <lineage>
        <taxon>Eukaryota</taxon>
        <taxon>Metazoa</taxon>
        <taxon>Chordata</taxon>
        <taxon>Craniata</taxon>
        <taxon>Vertebrata</taxon>
        <taxon>Euteleostomi</taxon>
        <taxon>Amphibia</taxon>
        <taxon>Batrachia</taxon>
        <taxon>Anura</taxon>
        <taxon>Neobatrachia</taxon>
        <taxon>Ranoidea</taxon>
        <taxon>Ranidae</taxon>
        <taxon>Staurois</taxon>
    </lineage>
</organism>
<evidence type="ECO:0000313" key="2">
    <source>
        <dbReference type="Proteomes" id="UP001162483"/>
    </source>
</evidence>
<dbReference type="EMBL" id="CATNWA010014575">
    <property type="protein sequence ID" value="CAI9573524.1"/>
    <property type="molecule type" value="Genomic_DNA"/>
</dbReference>
<sequence length="52" mass="5596">MSSSLPACARSLGARGTVIRCPLCEVPIIDHMNISKQDVTSTSLLTTSEIYE</sequence>
<gene>
    <name evidence="1" type="ORF">SPARVUS_LOCUS7710490</name>
</gene>
<proteinExistence type="predicted"/>
<comment type="caution">
    <text evidence="1">The sequence shown here is derived from an EMBL/GenBank/DDBJ whole genome shotgun (WGS) entry which is preliminary data.</text>
</comment>
<reference evidence="1" key="1">
    <citation type="submission" date="2023-05" db="EMBL/GenBank/DDBJ databases">
        <authorList>
            <person name="Stuckert A."/>
        </authorList>
    </citation>
    <scope>NUCLEOTIDE SEQUENCE</scope>
</reference>
<accession>A0ABN9DLM2</accession>
<name>A0ABN9DLM2_9NEOB</name>
<evidence type="ECO:0000313" key="1">
    <source>
        <dbReference type="EMBL" id="CAI9573524.1"/>
    </source>
</evidence>